<feature type="domain" description="ABC-type uncharacterised transport system" evidence="2">
    <location>
        <begin position="175"/>
        <end position="416"/>
    </location>
</feature>
<accession>A0A1G1L1G6</accession>
<evidence type="ECO:0000313" key="5">
    <source>
        <dbReference type="Proteomes" id="UP000178187"/>
    </source>
</evidence>
<proteinExistence type="predicted"/>
<keyword evidence="1" id="KW-0812">Transmembrane</keyword>
<organism evidence="4 5">
    <name type="scientific">Candidatus Danuiimicrobium aquiferis</name>
    <dbReference type="NCBI Taxonomy" id="1801832"/>
    <lineage>
        <taxon>Bacteria</taxon>
        <taxon>Pseudomonadati</taxon>
        <taxon>Candidatus Omnitrophota</taxon>
        <taxon>Candidatus Danuiimicrobium</taxon>
    </lineage>
</organism>
<keyword evidence="1" id="KW-0472">Membrane</keyword>
<evidence type="ECO:0000259" key="3">
    <source>
        <dbReference type="Pfam" id="PF23357"/>
    </source>
</evidence>
<feature type="domain" description="DUF7088" evidence="3">
    <location>
        <begin position="67"/>
        <end position="147"/>
    </location>
</feature>
<dbReference type="InterPro" id="IPR055396">
    <property type="entry name" value="DUF7088"/>
</dbReference>
<dbReference type="InterPro" id="IPR019196">
    <property type="entry name" value="ABC_transp_unknown"/>
</dbReference>
<dbReference type="AlphaFoldDB" id="A0A1G1L1G6"/>
<dbReference type="EMBL" id="MHFR01000017">
    <property type="protein sequence ID" value="OGW98995.1"/>
    <property type="molecule type" value="Genomic_DNA"/>
</dbReference>
<evidence type="ECO:0000256" key="1">
    <source>
        <dbReference type="SAM" id="Phobius"/>
    </source>
</evidence>
<protein>
    <submittedName>
        <fullName evidence="4">Uncharacterized protein</fullName>
    </submittedName>
</protein>
<dbReference type="InterPro" id="IPR029062">
    <property type="entry name" value="Class_I_gatase-like"/>
</dbReference>
<keyword evidence="1" id="KW-1133">Transmembrane helix</keyword>
<name>A0A1G1L1G6_9BACT</name>
<sequence>MFFLLFFSYFQHYAPWKSEHGNGKLPMKIRNIFSSFHFLLHLAVALAIALFGYLIFREFHYRFDFSKDKVYSLSPQSIKILREYQRQPIHVLAFFRDGERSKERLKVLLKEYASYDSGFKFDFYDPDRMPGLAKRYHVDAYETVVVEARGKQERMRSVNEQSLTNMLARLLLDEKKKVVFTTGHGGPNPADEKGREGYGELKKLLLEFNYDVQETVLLRGGIPEGTDLLVIAGPRVDLLPEELKIAENHFNRGGDVFFLIDPVDPGEGENLRKFLLNYGIQLGNNVIVDKLSKLFGADYLIPLITKYTEHDITKGFELATVFPIIRSVSKAEKVPGSYHISEVAWTGEGSWGETDLVKLENGTADFDSGADRLGPLSVMAALTKVKGRGRIIVIGDSDFINNTHLSLVGNKDLFLNVVAWLVGEERLISIRPRAREATLLFLKEVDQEFLFYVPVLGLPVLCFVTGTGVFLMRRKYY</sequence>
<comment type="caution">
    <text evidence="4">The sequence shown here is derived from an EMBL/GenBank/DDBJ whole genome shotgun (WGS) entry which is preliminary data.</text>
</comment>
<dbReference type="SUPFAM" id="SSF52317">
    <property type="entry name" value="Class I glutamine amidotransferase-like"/>
    <property type="match status" value="1"/>
</dbReference>
<gene>
    <name evidence="4" type="ORF">A3G33_06335</name>
</gene>
<evidence type="ECO:0000313" key="4">
    <source>
        <dbReference type="EMBL" id="OGW98995.1"/>
    </source>
</evidence>
<dbReference type="Proteomes" id="UP000178187">
    <property type="component" value="Unassembled WGS sequence"/>
</dbReference>
<evidence type="ECO:0000259" key="2">
    <source>
        <dbReference type="Pfam" id="PF09822"/>
    </source>
</evidence>
<dbReference type="Pfam" id="PF09822">
    <property type="entry name" value="ABC_transp_aux"/>
    <property type="match status" value="1"/>
</dbReference>
<dbReference type="Gene3D" id="3.40.30.10">
    <property type="entry name" value="Glutaredoxin"/>
    <property type="match status" value="1"/>
</dbReference>
<feature type="transmembrane region" description="Helical" evidence="1">
    <location>
        <begin position="36"/>
        <end position="56"/>
    </location>
</feature>
<reference evidence="4 5" key="1">
    <citation type="journal article" date="2016" name="Nat. Commun.">
        <title>Thousands of microbial genomes shed light on interconnected biogeochemical processes in an aquifer system.</title>
        <authorList>
            <person name="Anantharaman K."/>
            <person name="Brown C.T."/>
            <person name="Hug L.A."/>
            <person name="Sharon I."/>
            <person name="Castelle C.J."/>
            <person name="Probst A.J."/>
            <person name="Thomas B.C."/>
            <person name="Singh A."/>
            <person name="Wilkins M.J."/>
            <person name="Karaoz U."/>
            <person name="Brodie E.L."/>
            <person name="Williams K.H."/>
            <person name="Hubbard S.S."/>
            <person name="Banfield J.F."/>
        </authorList>
    </citation>
    <scope>NUCLEOTIDE SEQUENCE [LARGE SCALE GENOMIC DNA]</scope>
</reference>
<dbReference type="Pfam" id="PF23357">
    <property type="entry name" value="DUF7088"/>
    <property type="match status" value="1"/>
</dbReference>
<feature type="transmembrane region" description="Helical" evidence="1">
    <location>
        <begin position="449"/>
        <end position="472"/>
    </location>
</feature>